<dbReference type="CDD" id="cd00082">
    <property type="entry name" value="HisKA"/>
    <property type="match status" value="1"/>
</dbReference>
<evidence type="ECO:0000259" key="6">
    <source>
        <dbReference type="PROSITE" id="PS50109"/>
    </source>
</evidence>
<dbReference type="CDD" id="cd00130">
    <property type="entry name" value="PAS"/>
    <property type="match status" value="1"/>
</dbReference>
<dbReference type="SUPFAM" id="SSF55785">
    <property type="entry name" value="PYP-like sensor domain (PAS domain)"/>
    <property type="match status" value="1"/>
</dbReference>
<dbReference type="InterPro" id="IPR004358">
    <property type="entry name" value="Sig_transdc_His_kin-like_C"/>
</dbReference>
<dbReference type="Gene3D" id="1.10.287.130">
    <property type="match status" value="1"/>
</dbReference>
<dbReference type="GO" id="GO:0005886">
    <property type="term" value="C:plasma membrane"/>
    <property type="evidence" value="ECO:0007669"/>
    <property type="project" value="TreeGrafter"/>
</dbReference>
<protein>
    <recommendedName>
        <fullName evidence="2">histidine kinase</fullName>
        <ecNumber evidence="2">2.7.13.3</ecNumber>
    </recommendedName>
</protein>
<comment type="catalytic activity">
    <reaction evidence="1">
        <text>ATP + protein L-histidine = ADP + protein N-phospho-L-histidine.</text>
        <dbReference type="EC" id="2.7.13.3"/>
    </reaction>
</comment>
<feature type="domain" description="Histidine kinase" evidence="6">
    <location>
        <begin position="206"/>
        <end position="421"/>
    </location>
</feature>
<dbReference type="PROSITE" id="PS50113">
    <property type="entry name" value="PAC"/>
    <property type="match status" value="1"/>
</dbReference>
<evidence type="ECO:0000256" key="5">
    <source>
        <dbReference type="ARBA" id="ARBA00022777"/>
    </source>
</evidence>
<dbReference type="Gene3D" id="3.30.450.20">
    <property type="entry name" value="PAS domain"/>
    <property type="match status" value="1"/>
</dbReference>
<dbReference type="Pfam" id="PF02518">
    <property type="entry name" value="HATPase_c"/>
    <property type="match status" value="1"/>
</dbReference>
<dbReference type="InterPro" id="IPR005467">
    <property type="entry name" value="His_kinase_dom"/>
</dbReference>
<keyword evidence="3" id="KW-0597">Phosphoprotein</keyword>
<dbReference type="InterPro" id="IPR013767">
    <property type="entry name" value="PAS_fold"/>
</dbReference>
<dbReference type="EC" id="2.7.13.3" evidence="2"/>
<dbReference type="InterPro" id="IPR036097">
    <property type="entry name" value="HisK_dim/P_sf"/>
</dbReference>
<dbReference type="EMBL" id="KF900702">
    <property type="protein sequence ID" value="AIF04213.1"/>
    <property type="molecule type" value="Genomic_DNA"/>
</dbReference>
<dbReference type="InterPro" id="IPR035965">
    <property type="entry name" value="PAS-like_dom_sf"/>
</dbReference>
<dbReference type="GO" id="GO:0009927">
    <property type="term" value="F:histidine phosphotransfer kinase activity"/>
    <property type="evidence" value="ECO:0007669"/>
    <property type="project" value="TreeGrafter"/>
</dbReference>
<dbReference type="SMART" id="SM00387">
    <property type="entry name" value="HATPase_c"/>
    <property type="match status" value="1"/>
</dbReference>
<keyword evidence="4" id="KW-0808">Transferase</keyword>
<dbReference type="InterPro" id="IPR003661">
    <property type="entry name" value="HisK_dim/P_dom"/>
</dbReference>
<dbReference type="Gene3D" id="3.30.565.10">
    <property type="entry name" value="Histidine kinase-like ATPase, C-terminal domain"/>
    <property type="match status" value="1"/>
</dbReference>
<dbReference type="AlphaFoldDB" id="A0A075GR55"/>
<dbReference type="PANTHER" id="PTHR43047">
    <property type="entry name" value="TWO-COMPONENT HISTIDINE PROTEIN KINASE"/>
    <property type="match status" value="1"/>
</dbReference>
<dbReference type="GO" id="GO:0000155">
    <property type="term" value="F:phosphorelay sensor kinase activity"/>
    <property type="evidence" value="ECO:0007669"/>
    <property type="project" value="InterPro"/>
</dbReference>
<dbReference type="PRINTS" id="PR00344">
    <property type="entry name" value="BCTRLSENSOR"/>
</dbReference>
<dbReference type="SMART" id="SM00388">
    <property type="entry name" value="HisKA"/>
    <property type="match status" value="1"/>
</dbReference>
<dbReference type="InterPro" id="IPR000014">
    <property type="entry name" value="PAS"/>
</dbReference>
<evidence type="ECO:0000313" key="8">
    <source>
        <dbReference type="EMBL" id="AIF04213.1"/>
    </source>
</evidence>
<feature type="domain" description="PAC" evidence="7">
    <location>
        <begin position="122"/>
        <end position="174"/>
    </location>
</feature>
<dbReference type="Pfam" id="PF00512">
    <property type="entry name" value="HisKA"/>
    <property type="match status" value="1"/>
</dbReference>
<dbReference type="InterPro" id="IPR036890">
    <property type="entry name" value="HATPase_C_sf"/>
</dbReference>
<dbReference type="PROSITE" id="PS50109">
    <property type="entry name" value="HIS_KIN"/>
    <property type="match status" value="1"/>
</dbReference>
<evidence type="ECO:0000256" key="2">
    <source>
        <dbReference type="ARBA" id="ARBA00012438"/>
    </source>
</evidence>
<accession>A0A075GR55</accession>
<evidence type="ECO:0000256" key="3">
    <source>
        <dbReference type="ARBA" id="ARBA00022553"/>
    </source>
</evidence>
<dbReference type="SUPFAM" id="SSF47384">
    <property type="entry name" value="Homodimeric domain of signal transducing histidine kinase"/>
    <property type="match status" value="1"/>
</dbReference>
<dbReference type="PANTHER" id="PTHR43047:SF72">
    <property type="entry name" value="OSMOSENSING HISTIDINE PROTEIN KINASE SLN1"/>
    <property type="match status" value="1"/>
</dbReference>
<evidence type="ECO:0000259" key="7">
    <source>
        <dbReference type="PROSITE" id="PS50113"/>
    </source>
</evidence>
<dbReference type="InterPro" id="IPR000700">
    <property type="entry name" value="PAS-assoc_C"/>
</dbReference>
<keyword evidence="5 8" id="KW-0418">Kinase</keyword>
<dbReference type="Pfam" id="PF00989">
    <property type="entry name" value="PAS"/>
    <property type="match status" value="1"/>
</dbReference>
<dbReference type="InterPro" id="IPR003594">
    <property type="entry name" value="HATPase_dom"/>
</dbReference>
<sequence>MTCFETNPQAQLLCLISLPNRQGGRWMDPFDTRPAPATMEVRLRALLSSMHSAILEIDTQGALVHANRAAQIMLPDLPATPAPPEWIHEFEEDHIFRDGHGAPMSSTEGPLLEALRTGESQRDWQFSIEFNNGRMLYLMGAAEPLFGADGRLSGVVCSYQDITELIGLQHALEEQLTETKSAAQELRLTHGELSRAHNLQAGFIANFSHDLRTPLSGVLGFADLLDISPHLDVEEKEFLQEIIDAGDSLRMMIDSVITYSNIISGTVRITSEWHDIDALVEKSSEAARKVCTRRGLEFHMEMVDAPEKMCIDEMRLQEVLEQLLDNAVKFTEKGHITLKVSSIADSVVFEISDTGPGISHEAEMRLYEPYSKALVKDGQLRRGVGLGLTLVKALCDLMHGKVDYSTSAQGTTFRVQFPLIYTPVLS</sequence>
<dbReference type="SUPFAM" id="SSF55874">
    <property type="entry name" value="ATPase domain of HSP90 chaperone/DNA topoisomerase II/histidine kinase"/>
    <property type="match status" value="1"/>
</dbReference>
<organism evidence="8">
    <name type="scientific">uncultured marine group II/III euryarchaeote KM3_172_D07</name>
    <dbReference type="NCBI Taxonomy" id="1457928"/>
    <lineage>
        <taxon>Archaea</taxon>
        <taxon>Methanobacteriati</taxon>
        <taxon>Methanobacteriota</taxon>
        <taxon>environmental samples</taxon>
    </lineage>
</organism>
<evidence type="ECO:0000256" key="4">
    <source>
        <dbReference type="ARBA" id="ARBA00022679"/>
    </source>
</evidence>
<proteinExistence type="predicted"/>
<name>A0A075GR55_9EURY</name>
<dbReference type="GO" id="GO:0006355">
    <property type="term" value="P:regulation of DNA-templated transcription"/>
    <property type="evidence" value="ECO:0007669"/>
    <property type="project" value="InterPro"/>
</dbReference>
<reference evidence="8" key="1">
    <citation type="journal article" date="2014" name="Genome Biol. Evol.">
        <title>Pangenome evidence for extensive interdomain horizontal transfer affecting lineage core and shell genes in uncultured planktonic thaumarchaeota and euryarchaeota.</title>
        <authorList>
            <person name="Deschamps P."/>
            <person name="Zivanovic Y."/>
            <person name="Moreira D."/>
            <person name="Rodriguez-Valera F."/>
            <person name="Lopez-Garcia P."/>
        </authorList>
    </citation>
    <scope>NUCLEOTIDE SEQUENCE</scope>
</reference>
<evidence type="ECO:0000256" key="1">
    <source>
        <dbReference type="ARBA" id="ARBA00000085"/>
    </source>
</evidence>